<sequence>KTHAYAWKESWISKQPRMTHAEAVHAQPPTSQDPRIGVEVHAYAWEAKIIMQAPGTSSICMEKEQLNLQGQNEDPRIGVEVHATLYVEEPRIT</sequence>
<dbReference type="Proteomes" id="UP001341840">
    <property type="component" value="Unassembled WGS sequence"/>
</dbReference>
<proteinExistence type="predicted"/>
<protein>
    <submittedName>
        <fullName evidence="1">Uncharacterized protein</fullName>
    </submittedName>
</protein>
<dbReference type="EMBL" id="JASCZI010219628">
    <property type="protein sequence ID" value="MED6203125.1"/>
    <property type="molecule type" value="Genomic_DNA"/>
</dbReference>
<name>A0ABU6XYI6_9FABA</name>
<evidence type="ECO:0000313" key="2">
    <source>
        <dbReference type="Proteomes" id="UP001341840"/>
    </source>
</evidence>
<comment type="caution">
    <text evidence="1">The sequence shown here is derived from an EMBL/GenBank/DDBJ whole genome shotgun (WGS) entry which is preliminary data.</text>
</comment>
<keyword evidence="2" id="KW-1185">Reference proteome</keyword>
<organism evidence="1 2">
    <name type="scientific">Stylosanthes scabra</name>
    <dbReference type="NCBI Taxonomy" id="79078"/>
    <lineage>
        <taxon>Eukaryota</taxon>
        <taxon>Viridiplantae</taxon>
        <taxon>Streptophyta</taxon>
        <taxon>Embryophyta</taxon>
        <taxon>Tracheophyta</taxon>
        <taxon>Spermatophyta</taxon>
        <taxon>Magnoliopsida</taxon>
        <taxon>eudicotyledons</taxon>
        <taxon>Gunneridae</taxon>
        <taxon>Pentapetalae</taxon>
        <taxon>rosids</taxon>
        <taxon>fabids</taxon>
        <taxon>Fabales</taxon>
        <taxon>Fabaceae</taxon>
        <taxon>Papilionoideae</taxon>
        <taxon>50 kb inversion clade</taxon>
        <taxon>dalbergioids sensu lato</taxon>
        <taxon>Dalbergieae</taxon>
        <taxon>Pterocarpus clade</taxon>
        <taxon>Stylosanthes</taxon>
    </lineage>
</organism>
<feature type="non-terminal residue" evidence="1">
    <location>
        <position position="1"/>
    </location>
</feature>
<accession>A0ABU6XYI6</accession>
<reference evidence="1 2" key="1">
    <citation type="journal article" date="2023" name="Plants (Basel)">
        <title>Bridging the Gap: Combining Genomics and Transcriptomics Approaches to Understand Stylosanthes scabra, an Orphan Legume from the Brazilian Caatinga.</title>
        <authorList>
            <person name="Ferreira-Neto J.R.C."/>
            <person name="da Silva M.D."/>
            <person name="Binneck E."/>
            <person name="de Melo N.F."/>
            <person name="da Silva R.H."/>
            <person name="de Melo A.L.T.M."/>
            <person name="Pandolfi V."/>
            <person name="Bustamante F.O."/>
            <person name="Brasileiro-Vidal A.C."/>
            <person name="Benko-Iseppon A.M."/>
        </authorList>
    </citation>
    <scope>NUCLEOTIDE SEQUENCE [LARGE SCALE GENOMIC DNA]</scope>
    <source>
        <tissue evidence="1">Leaves</tissue>
    </source>
</reference>
<gene>
    <name evidence="1" type="ORF">PIB30_112560</name>
</gene>
<evidence type="ECO:0000313" key="1">
    <source>
        <dbReference type="EMBL" id="MED6203125.1"/>
    </source>
</evidence>